<dbReference type="KEGG" id="rpq:rpr22_CDS660"/>
<keyword evidence="7 9" id="KW-0030">Aminoacyl-tRNA synthetase</keyword>
<sequence length="508" mass="58592">MKNTYYITTPIYYVNDVAHIGHAYTSVASDVIARFMRFCGKDVMFLTGTDEHGQKVEKAAINQNIDPQTFTDKTSQNFRDLMVAMNISNDDFIRTTENRHKKAVAVFWKKLLDNGAIYEGFYEGWYSVRDEAFYDESEINEDKLAPTGAPVEWVKEPSYFFNLAKWQDKLLEFYELNPDFVRPISRRNEVISFIKSGLKDLSISRTTFHWGIKVPNNRKHVIYVWLDALVNYISALGYPDKQSNYAKFWPANLQIVGKDILRFHAVYWPAFLMAAEIPLPKAIMVHGWWTNEGQKISKSLGNTIDPITLIDEFGVDQVRYFLMREVIFGADANFARNNLITRINSELSNKIGNLLHRIVSFVYKNNDAKVPLIKSGVIDKIYELPILKTAIKFAQENILLMDKTEINKILENIINLAEDANIYITNEAPWNLKTTDPDKMLEVLYSLLEVLRYIAIMLQPFVPNSANKMLDQLGVSKEERLFKHLVRDHALKAGSNILEPSIIFPKFN</sequence>
<comment type="caution">
    <text evidence="9">Lacks conserved residue(s) required for the propagation of feature annotation.</text>
</comment>
<dbReference type="Gene3D" id="2.170.220.10">
    <property type="match status" value="1"/>
</dbReference>
<dbReference type="Gene3D" id="3.40.50.620">
    <property type="entry name" value="HUPs"/>
    <property type="match status" value="1"/>
</dbReference>
<dbReference type="Proteomes" id="UP000006931">
    <property type="component" value="Chromosome"/>
</dbReference>
<dbReference type="RefSeq" id="WP_004596363.1">
    <property type="nucleotide sequence ID" value="NC_017560.1"/>
</dbReference>
<evidence type="ECO:0000259" key="11">
    <source>
        <dbReference type="Pfam" id="PF19303"/>
    </source>
</evidence>
<dbReference type="PATRIC" id="fig|449216.3.peg.694"/>
<keyword evidence="6 9" id="KW-0648">Protein biosynthesis</keyword>
<dbReference type="Pfam" id="PF09334">
    <property type="entry name" value="tRNA-synt_1g"/>
    <property type="match status" value="2"/>
</dbReference>
<dbReference type="NCBIfam" id="NF008900">
    <property type="entry name" value="PRK12267.1"/>
    <property type="match status" value="1"/>
</dbReference>
<comment type="subunit">
    <text evidence="9">Monomer.</text>
</comment>
<dbReference type="NCBIfam" id="TIGR00398">
    <property type="entry name" value="metG"/>
    <property type="match status" value="1"/>
</dbReference>
<feature type="short sequence motif" description="'HIGH' region" evidence="9">
    <location>
        <begin position="12"/>
        <end position="22"/>
    </location>
</feature>
<dbReference type="InterPro" id="IPR023457">
    <property type="entry name" value="Met-tRNA_synth_2"/>
</dbReference>
<proteinExistence type="inferred from homology"/>
<dbReference type="EMBL" id="CP001584">
    <property type="protein sequence ID" value="ADE30229.1"/>
    <property type="molecule type" value="Genomic_DNA"/>
</dbReference>
<reference evidence="12 13" key="1">
    <citation type="journal article" date="2010" name="Genome Res.">
        <title>Genomic, proteomic, and transcriptomic analysis of virulent and avirulent Rickettsia prowazekii reveals its adaptive mutation capabilities.</title>
        <authorList>
            <person name="Bechah Y."/>
            <person name="El Karkouri K."/>
            <person name="Mediannikov O."/>
            <person name="Leroy Q."/>
            <person name="Pelletier N."/>
            <person name="Robert C."/>
            <person name="Medigue C."/>
            <person name="Mege J.L."/>
            <person name="Raoult D."/>
        </authorList>
    </citation>
    <scope>NUCLEOTIDE SEQUENCE [LARGE SCALE GENOMIC DNA]</scope>
    <source>
        <strain evidence="12 13">Rp22</strain>
    </source>
</reference>
<protein>
    <recommendedName>
        <fullName evidence="9">Methionine--tRNA ligase</fullName>
        <ecNumber evidence="9">6.1.1.10</ecNumber>
    </recommendedName>
    <alternativeName>
        <fullName evidence="9">Methionyl-tRNA synthetase</fullName>
        <shortName evidence="9">MetRS</shortName>
    </alternativeName>
</protein>
<feature type="domain" description="Methionyl/Leucyl tRNA synthetase" evidence="10">
    <location>
        <begin position="5"/>
        <end position="140"/>
    </location>
</feature>
<keyword evidence="4 9" id="KW-0547">Nucleotide-binding</keyword>
<dbReference type="InterPro" id="IPR014758">
    <property type="entry name" value="Met-tRNA_synth"/>
</dbReference>
<keyword evidence="5 9" id="KW-0067">ATP-binding</keyword>
<evidence type="ECO:0000256" key="5">
    <source>
        <dbReference type="ARBA" id="ARBA00022840"/>
    </source>
</evidence>
<dbReference type="FunFam" id="2.170.220.10:FF:000001">
    <property type="entry name" value="methionine--tRNA ligase, mitochondrial"/>
    <property type="match status" value="1"/>
</dbReference>
<comment type="function">
    <text evidence="1 9">Is required not only for elongation of protein synthesis but also for the initiation of all mRNA translation through initiator tRNA(fMet) aminoacylation.</text>
</comment>
<evidence type="ECO:0000256" key="3">
    <source>
        <dbReference type="ARBA" id="ARBA00022598"/>
    </source>
</evidence>
<evidence type="ECO:0000313" key="12">
    <source>
        <dbReference type="EMBL" id="ADE30229.1"/>
    </source>
</evidence>
<dbReference type="GO" id="GO:0004825">
    <property type="term" value="F:methionine-tRNA ligase activity"/>
    <property type="evidence" value="ECO:0007669"/>
    <property type="project" value="UniProtKB-UniRule"/>
</dbReference>
<dbReference type="Pfam" id="PF19303">
    <property type="entry name" value="Anticodon_3"/>
    <property type="match status" value="1"/>
</dbReference>
<accession>D5AXU0</accession>
<dbReference type="GeneID" id="57569808"/>
<comment type="catalytic activity">
    <reaction evidence="8 9">
        <text>tRNA(Met) + L-methionine + ATP = L-methionyl-tRNA(Met) + AMP + diphosphate</text>
        <dbReference type="Rhea" id="RHEA:13481"/>
        <dbReference type="Rhea" id="RHEA-COMP:9667"/>
        <dbReference type="Rhea" id="RHEA-COMP:9698"/>
        <dbReference type="ChEBI" id="CHEBI:30616"/>
        <dbReference type="ChEBI" id="CHEBI:33019"/>
        <dbReference type="ChEBI" id="CHEBI:57844"/>
        <dbReference type="ChEBI" id="CHEBI:78442"/>
        <dbReference type="ChEBI" id="CHEBI:78530"/>
        <dbReference type="ChEBI" id="CHEBI:456215"/>
        <dbReference type="EC" id="6.1.1.10"/>
    </reaction>
</comment>
<dbReference type="PRINTS" id="PR01041">
    <property type="entry name" value="TRNASYNTHMET"/>
</dbReference>
<dbReference type="PANTHER" id="PTHR43326:SF1">
    <property type="entry name" value="METHIONINE--TRNA LIGASE, MITOCHONDRIAL"/>
    <property type="match status" value="1"/>
</dbReference>
<dbReference type="InterPro" id="IPR033911">
    <property type="entry name" value="MetRS_core"/>
</dbReference>
<evidence type="ECO:0000256" key="7">
    <source>
        <dbReference type="ARBA" id="ARBA00023146"/>
    </source>
</evidence>
<dbReference type="GO" id="GO:0005524">
    <property type="term" value="F:ATP binding"/>
    <property type="evidence" value="ECO:0007669"/>
    <property type="project" value="UniProtKB-UniRule"/>
</dbReference>
<evidence type="ECO:0000256" key="1">
    <source>
        <dbReference type="ARBA" id="ARBA00003314"/>
    </source>
</evidence>
<dbReference type="InterPro" id="IPR014729">
    <property type="entry name" value="Rossmann-like_a/b/a_fold"/>
</dbReference>
<feature type="domain" description="Methionyl-tRNA synthetase anticodon-binding" evidence="11">
    <location>
        <begin position="400"/>
        <end position="507"/>
    </location>
</feature>
<dbReference type="InterPro" id="IPR009080">
    <property type="entry name" value="tRNAsynth_Ia_anticodon-bd"/>
</dbReference>
<dbReference type="InterPro" id="IPR041872">
    <property type="entry name" value="Anticodon_Met"/>
</dbReference>
<dbReference type="HOGENOM" id="CLU_009710_9_2_5"/>
<evidence type="ECO:0000256" key="8">
    <source>
        <dbReference type="ARBA" id="ARBA00047364"/>
    </source>
</evidence>
<dbReference type="CDD" id="cd00814">
    <property type="entry name" value="MetRS_core"/>
    <property type="match status" value="1"/>
</dbReference>
<name>D5AXU0_RICPP</name>
<dbReference type="SUPFAM" id="SSF47323">
    <property type="entry name" value="Anticodon-binding domain of a subclass of class I aminoacyl-tRNA synthetases"/>
    <property type="match status" value="1"/>
</dbReference>
<evidence type="ECO:0000256" key="4">
    <source>
        <dbReference type="ARBA" id="ARBA00022741"/>
    </source>
</evidence>
<dbReference type="Gene3D" id="1.10.730.10">
    <property type="entry name" value="Isoleucyl-tRNA Synthetase, Domain 1"/>
    <property type="match status" value="1"/>
</dbReference>
<dbReference type="EC" id="6.1.1.10" evidence="9"/>
<keyword evidence="2 9" id="KW-0963">Cytoplasm</keyword>
<dbReference type="GO" id="GO:0006431">
    <property type="term" value="P:methionyl-tRNA aminoacylation"/>
    <property type="evidence" value="ECO:0007669"/>
    <property type="project" value="UniProtKB-UniRule"/>
</dbReference>
<dbReference type="InterPro" id="IPR015413">
    <property type="entry name" value="Methionyl/Leucyl_tRNA_Synth"/>
</dbReference>
<dbReference type="AlphaFoldDB" id="D5AXU0"/>
<dbReference type="GO" id="GO:0005737">
    <property type="term" value="C:cytoplasm"/>
    <property type="evidence" value="ECO:0007669"/>
    <property type="project" value="UniProtKB-SubCell"/>
</dbReference>
<feature type="domain" description="Methionyl/Leucyl tRNA synthetase" evidence="10">
    <location>
        <begin position="152"/>
        <end position="358"/>
    </location>
</feature>
<dbReference type="SMR" id="D5AXU0"/>
<dbReference type="HAMAP" id="MF_01228">
    <property type="entry name" value="Met_tRNA_synth_type2"/>
    <property type="match status" value="1"/>
</dbReference>
<evidence type="ECO:0000256" key="2">
    <source>
        <dbReference type="ARBA" id="ARBA00022490"/>
    </source>
</evidence>
<dbReference type="SUPFAM" id="SSF52374">
    <property type="entry name" value="Nucleotidylyl transferase"/>
    <property type="match status" value="1"/>
</dbReference>
<dbReference type="PANTHER" id="PTHR43326">
    <property type="entry name" value="METHIONYL-TRNA SYNTHETASE"/>
    <property type="match status" value="1"/>
</dbReference>
<organism evidence="12 13">
    <name type="scientific">Rickettsia prowazekii (strain Rp22)</name>
    <dbReference type="NCBI Taxonomy" id="449216"/>
    <lineage>
        <taxon>Bacteria</taxon>
        <taxon>Pseudomonadati</taxon>
        <taxon>Pseudomonadota</taxon>
        <taxon>Alphaproteobacteria</taxon>
        <taxon>Rickettsiales</taxon>
        <taxon>Rickettsiaceae</taxon>
        <taxon>Rickettsieae</taxon>
        <taxon>Rickettsia</taxon>
        <taxon>typhus group</taxon>
    </lineage>
</organism>
<comment type="similarity">
    <text evidence="9">Belongs to the class-I aminoacyl-tRNA synthetase family. MetG type 2B subfamily.</text>
</comment>
<gene>
    <name evidence="9 12" type="primary">metG</name>
    <name evidence="12" type="ordered locus">rpr22_CDS660</name>
</gene>
<evidence type="ECO:0000313" key="13">
    <source>
        <dbReference type="Proteomes" id="UP000006931"/>
    </source>
</evidence>
<feature type="short sequence motif" description="'KMSKS' region" evidence="9">
    <location>
        <begin position="295"/>
        <end position="299"/>
    </location>
</feature>
<dbReference type="CDD" id="cd07957">
    <property type="entry name" value="Anticodon_Ia_Met"/>
    <property type="match status" value="1"/>
</dbReference>
<keyword evidence="3 9" id="KW-0436">Ligase</keyword>
<evidence type="ECO:0000259" key="10">
    <source>
        <dbReference type="Pfam" id="PF09334"/>
    </source>
</evidence>
<comment type="subcellular location">
    <subcellularLocation>
        <location evidence="9">Cytoplasm</location>
    </subcellularLocation>
</comment>
<evidence type="ECO:0000256" key="6">
    <source>
        <dbReference type="ARBA" id="ARBA00022917"/>
    </source>
</evidence>
<evidence type="ECO:0000256" key="9">
    <source>
        <dbReference type="HAMAP-Rule" id="MF_01228"/>
    </source>
</evidence>